<keyword evidence="4" id="KW-1185">Reference proteome</keyword>
<dbReference type="Proteomes" id="UP000001070">
    <property type="component" value="Unassembled WGS sequence"/>
</dbReference>
<evidence type="ECO:0000259" key="2">
    <source>
        <dbReference type="PROSITE" id="PS51465"/>
    </source>
</evidence>
<keyword evidence="1" id="KW-0732">Signal</keyword>
<dbReference type="InterPro" id="IPR002350">
    <property type="entry name" value="Kazal_dom"/>
</dbReference>
<feature type="chain" id="PRO_5002812704" evidence="1">
    <location>
        <begin position="21"/>
        <end position="78"/>
    </location>
</feature>
<dbReference type="SMR" id="B4JR36"/>
<feature type="domain" description="Kazal-like" evidence="2">
    <location>
        <begin position="27"/>
        <end position="78"/>
    </location>
</feature>
<evidence type="ECO:0000313" key="3">
    <source>
        <dbReference type="EMBL" id="EDV99366.1"/>
    </source>
</evidence>
<reference evidence="3 4" key="1">
    <citation type="journal article" date="2007" name="Nature">
        <title>Evolution of genes and genomes on the Drosophila phylogeny.</title>
        <authorList>
            <consortium name="Drosophila 12 Genomes Consortium"/>
            <person name="Clark A.G."/>
            <person name="Eisen M.B."/>
            <person name="Smith D.R."/>
            <person name="Bergman C.M."/>
            <person name="Oliver B."/>
            <person name="Markow T.A."/>
            <person name="Kaufman T.C."/>
            <person name="Kellis M."/>
            <person name="Gelbart W."/>
            <person name="Iyer V.N."/>
            <person name="Pollard D.A."/>
            <person name="Sackton T.B."/>
            <person name="Larracuente A.M."/>
            <person name="Singh N.D."/>
            <person name="Abad J.P."/>
            <person name="Abt D.N."/>
            <person name="Adryan B."/>
            <person name="Aguade M."/>
            <person name="Akashi H."/>
            <person name="Anderson W.W."/>
            <person name="Aquadro C.F."/>
            <person name="Ardell D.H."/>
            <person name="Arguello R."/>
            <person name="Artieri C.G."/>
            <person name="Barbash D.A."/>
            <person name="Barker D."/>
            <person name="Barsanti P."/>
            <person name="Batterham P."/>
            <person name="Batzoglou S."/>
            <person name="Begun D."/>
            <person name="Bhutkar A."/>
            <person name="Blanco E."/>
            <person name="Bosak S.A."/>
            <person name="Bradley R.K."/>
            <person name="Brand A.D."/>
            <person name="Brent M.R."/>
            <person name="Brooks A.N."/>
            <person name="Brown R.H."/>
            <person name="Butlin R.K."/>
            <person name="Caggese C."/>
            <person name="Calvi B.R."/>
            <person name="Bernardo de Carvalho A."/>
            <person name="Caspi A."/>
            <person name="Castrezana S."/>
            <person name="Celniker S.E."/>
            <person name="Chang J.L."/>
            <person name="Chapple C."/>
            <person name="Chatterji S."/>
            <person name="Chinwalla A."/>
            <person name="Civetta A."/>
            <person name="Clifton S.W."/>
            <person name="Comeron J.M."/>
            <person name="Costello J.C."/>
            <person name="Coyne J.A."/>
            <person name="Daub J."/>
            <person name="David R.G."/>
            <person name="Delcher A.L."/>
            <person name="Delehaunty K."/>
            <person name="Do C.B."/>
            <person name="Ebling H."/>
            <person name="Edwards K."/>
            <person name="Eickbush T."/>
            <person name="Evans J.D."/>
            <person name="Filipski A."/>
            <person name="Findeiss S."/>
            <person name="Freyhult E."/>
            <person name="Fulton L."/>
            <person name="Fulton R."/>
            <person name="Garcia A.C."/>
            <person name="Gardiner A."/>
            <person name="Garfield D.A."/>
            <person name="Garvin B.E."/>
            <person name="Gibson G."/>
            <person name="Gilbert D."/>
            <person name="Gnerre S."/>
            <person name="Godfrey J."/>
            <person name="Good R."/>
            <person name="Gotea V."/>
            <person name="Gravely B."/>
            <person name="Greenberg A.J."/>
            <person name="Griffiths-Jones S."/>
            <person name="Gross S."/>
            <person name="Guigo R."/>
            <person name="Gustafson E.A."/>
            <person name="Haerty W."/>
            <person name="Hahn M.W."/>
            <person name="Halligan D.L."/>
            <person name="Halpern A.L."/>
            <person name="Halter G.M."/>
            <person name="Han M.V."/>
            <person name="Heger A."/>
            <person name="Hillier L."/>
            <person name="Hinrichs A.S."/>
            <person name="Holmes I."/>
            <person name="Hoskins R.A."/>
            <person name="Hubisz M.J."/>
            <person name="Hultmark D."/>
            <person name="Huntley M.A."/>
            <person name="Jaffe D.B."/>
            <person name="Jagadeeshan S."/>
            <person name="Jeck W.R."/>
            <person name="Johnson J."/>
            <person name="Jones C.D."/>
            <person name="Jordan W.C."/>
            <person name="Karpen G.H."/>
            <person name="Kataoka E."/>
            <person name="Keightley P.D."/>
            <person name="Kheradpour P."/>
            <person name="Kirkness E.F."/>
            <person name="Koerich L.B."/>
            <person name="Kristiansen K."/>
            <person name="Kudrna D."/>
            <person name="Kulathinal R.J."/>
            <person name="Kumar S."/>
            <person name="Kwok R."/>
            <person name="Lander E."/>
            <person name="Langley C.H."/>
            <person name="Lapoint R."/>
            <person name="Lazzaro B.P."/>
            <person name="Lee S.J."/>
            <person name="Levesque L."/>
            <person name="Li R."/>
            <person name="Lin C.F."/>
            <person name="Lin M.F."/>
            <person name="Lindblad-Toh K."/>
            <person name="Llopart A."/>
            <person name="Long M."/>
            <person name="Low L."/>
            <person name="Lozovsky E."/>
            <person name="Lu J."/>
            <person name="Luo M."/>
            <person name="Machado C.A."/>
            <person name="Makalowski W."/>
            <person name="Marzo M."/>
            <person name="Matsuda M."/>
            <person name="Matzkin L."/>
            <person name="McAllister B."/>
            <person name="McBride C.S."/>
            <person name="McKernan B."/>
            <person name="McKernan K."/>
            <person name="Mendez-Lago M."/>
            <person name="Minx P."/>
            <person name="Mollenhauer M.U."/>
            <person name="Montooth K."/>
            <person name="Mount S.M."/>
            <person name="Mu X."/>
            <person name="Myers E."/>
            <person name="Negre B."/>
            <person name="Newfeld S."/>
            <person name="Nielsen R."/>
            <person name="Noor M.A."/>
            <person name="O'Grady P."/>
            <person name="Pachter L."/>
            <person name="Papaceit M."/>
            <person name="Parisi M.J."/>
            <person name="Parisi M."/>
            <person name="Parts L."/>
            <person name="Pedersen J.S."/>
            <person name="Pesole G."/>
            <person name="Phillippy A.M."/>
            <person name="Ponting C.P."/>
            <person name="Pop M."/>
            <person name="Porcelli D."/>
            <person name="Powell J.R."/>
            <person name="Prohaska S."/>
            <person name="Pruitt K."/>
            <person name="Puig M."/>
            <person name="Quesneville H."/>
            <person name="Ram K.R."/>
            <person name="Rand D."/>
            <person name="Rasmussen M.D."/>
            <person name="Reed L.K."/>
            <person name="Reenan R."/>
            <person name="Reily A."/>
            <person name="Remington K.A."/>
            <person name="Rieger T.T."/>
            <person name="Ritchie M.G."/>
            <person name="Robin C."/>
            <person name="Rogers Y.H."/>
            <person name="Rohde C."/>
            <person name="Rozas J."/>
            <person name="Rubenfield M.J."/>
            <person name="Ruiz A."/>
            <person name="Russo S."/>
            <person name="Salzberg S.L."/>
            <person name="Sanchez-Gracia A."/>
            <person name="Saranga D.J."/>
            <person name="Sato H."/>
            <person name="Schaeffer S.W."/>
            <person name="Schatz M.C."/>
            <person name="Schlenke T."/>
            <person name="Schwartz R."/>
            <person name="Segarra C."/>
            <person name="Singh R.S."/>
            <person name="Sirot L."/>
            <person name="Sirota M."/>
            <person name="Sisneros N.B."/>
            <person name="Smith C.D."/>
            <person name="Smith T.F."/>
            <person name="Spieth J."/>
            <person name="Stage D.E."/>
            <person name="Stark A."/>
            <person name="Stephan W."/>
            <person name="Strausberg R.L."/>
            <person name="Strempel S."/>
            <person name="Sturgill D."/>
            <person name="Sutton G."/>
            <person name="Sutton G.G."/>
            <person name="Tao W."/>
            <person name="Teichmann S."/>
            <person name="Tobari Y.N."/>
            <person name="Tomimura Y."/>
            <person name="Tsolas J.M."/>
            <person name="Valente V.L."/>
            <person name="Venter E."/>
            <person name="Venter J.C."/>
            <person name="Vicario S."/>
            <person name="Vieira F.G."/>
            <person name="Vilella A.J."/>
            <person name="Villasante A."/>
            <person name="Walenz B."/>
            <person name="Wang J."/>
            <person name="Wasserman M."/>
            <person name="Watts T."/>
            <person name="Wilson D."/>
            <person name="Wilson R.K."/>
            <person name="Wing R.A."/>
            <person name="Wolfner M.F."/>
            <person name="Wong A."/>
            <person name="Wong G.K."/>
            <person name="Wu C.I."/>
            <person name="Wu G."/>
            <person name="Yamamoto D."/>
            <person name="Yang H.P."/>
            <person name="Yang S.P."/>
            <person name="Yorke J.A."/>
            <person name="Yoshida K."/>
            <person name="Zdobnov E."/>
            <person name="Zhang P."/>
            <person name="Zhang Y."/>
            <person name="Zimin A.V."/>
            <person name="Baldwin J."/>
            <person name="Abdouelleil A."/>
            <person name="Abdulkadir J."/>
            <person name="Abebe A."/>
            <person name="Abera B."/>
            <person name="Abreu J."/>
            <person name="Acer S.C."/>
            <person name="Aftuck L."/>
            <person name="Alexander A."/>
            <person name="An P."/>
            <person name="Anderson E."/>
            <person name="Anderson S."/>
            <person name="Arachi H."/>
            <person name="Azer M."/>
            <person name="Bachantsang P."/>
            <person name="Barry A."/>
            <person name="Bayul T."/>
            <person name="Berlin A."/>
            <person name="Bessette D."/>
            <person name="Bloom T."/>
            <person name="Blye J."/>
            <person name="Boguslavskiy L."/>
            <person name="Bonnet C."/>
            <person name="Boukhgalter B."/>
            <person name="Bourzgui I."/>
            <person name="Brown A."/>
            <person name="Cahill P."/>
            <person name="Channer S."/>
            <person name="Cheshatsang Y."/>
            <person name="Chuda L."/>
            <person name="Citroen M."/>
            <person name="Collymore A."/>
            <person name="Cooke P."/>
            <person name="Costello M."/>
            <person name="D'Aco K."/>
            <person name="Daza R."/>
            <person name="De Haan G."/>
            <person name="DeGray S."/>
            <person name="DeMaso C."/>
            <person name="Dhargay N."/>
            <person name="Dooley K."/>
            <person name="Dooley E."/>
            <person name="Doricent M."/>
            <person name="Dorje P."/>
            <person name="Dorjee K."/>
            <person name="Dupes A."/>
            <person name="Elong R."/>
            <person name="Falk J."/>
            <person name="Farina A."/>
            <person name="Faro S."/>
            <person name="Ferguson D."/>
            <person name="Fisher S."/>
            <person name="Foley C.D."/>
            <person name="Franke A."/>
            <person name="Friedrich D."/>
            <person name="Gadbois L."/>
            <person name="Gearin G."/>
            <person name="Gearin C.R."/>
            <person name="Giannoukos G."/>
            <person name="Goode T."/>
            <person name="Graham J."/>
            <person name="Grandbois E."/>
            <person name="Grewal S."/>
            <person name="Gyaltsen K."/>
            <person name="Hafez N."/>
            <person name="Hagos B."/>
            <person name="Hall J."/>
            <person name="Henson C."/>
            <person name="Hollinger A."/>
            <person name="Honan T."/>
            <person name="Huard M.D."/>
            <person name="Hughes L."/>
            <person name="Hurhula B."/>
            <person name="Husby M.E."/>
            <person name="Kamat A."/>
            <person name="Kanga B."/>
            <person name="Kashin S."/>
            <person name="Khazanovich D."/>
            <person name="Kisner P."/>
            <person name="Lance K."/>
            <person name="Lara M."/>
            <person name="Lee W."/>
            <person name="Lennon N."/>
            <person name="Letendre F."/>
            <person name="LeVine R."/>
            <person name="Lipovsky A."/>
            <person name="Liu X."/>
            <person name="Liu J."/>
            <person name="Liu S."/>
            <person name="Lokyitsang T."/>
            <person name="Lokyitsang Y."/>
            <person name="Lubonja R."/>
            <person name="Lui A."/>
            <person name="MacDonald P."/>
            <person name="Magnisalis V."/>
            <person name="Maru K."/>
            <person name="Matthews C."/>
            <person name="McCusker W."/>
            <person name="McDonough S."/>
            <person name="Mehta T."/>
            <person name="Meldrim J."/>
            <person name="Meneus L."/>
            <person name="Mihai O."/>
            <person name="Mihalev A."/>
            <person name="Mihova T."/>
            <person name="Mittelman R."/>
            <person name="Mlenga V."/>
            <person name="Montmayeur A."/>
            <person name="Mulrain L."/>
            <person name="Navidi A."/>
            <person name="Naylor J."/>
            <person name="Negash T."/>
            <person name="Nguyen T."/>
            <person name="Nguyen N."/>
            <person name="Nicol R."/>
            <person name="Norbu C."/>
            <person name="Norbu N."/>
            <person name="Novod N."/>
            <person name="O'Neill B."/>
            <person name="Osman S."/>
            <person name="Markiewicz E."/>
            <person name="Oyono O.L."/>
            <person name="Patti C."/>
            <person name="Phunkhang P."/>
            <person name="Pierre F."/>
            <person name="Priest M."/>
            <person name="Raghuraman S."/>
            <person name="Rege F."/>
            <person name="Reyes R."/>
            <person name="Rise C."/>
            <person name="Rogov P."/>
            <person name="Ross K."/>
            <person name="Ryan E."/>
            <person name="Settipalli S."/>
            <person name="Shea T."/>
            <person name="Sherpa N."/>
            <person name="Shi L."/>
            <person name="Shih D."/>
            <person name="Sparrow T."/>
            <person name="Spaulding J."/>
            <person name="Stalker J."/>
            <person name="Stange-Thomann N."/>
            <person name="Stavropoulos S."/>
            <person name="Stone C."/>
            <person name="Strader C."/>
            <person name="Tesfaye S."/>
            <person name="Thomson T."/>
            <person name="Thoulutsang Y."/>
            <person name="Thoulutsang D."/>
            <person name="Topham K."/>
            <person name="Topping I."/>
            <person name="Tsamla T."/>
            <person name="Vassiliev H."/>
            <person name="Vo A."/>
            <person name="Wangchuk T."/>
            <person name="Wangdi T."/>
            <person name="Weiand M."/>
            <person name="Wilkinson J."/>
            <person name="Wilson A."/>
            <person name="Yadav S."/>
            <person name="Young G."/>
            <person name="Yu Q."/>
            <person name="Zembek L."/>
            <person name="Zhong D."/>
            <person name="Zimmer A."/>
            <person name="Zwirko Z."/>
            <person name="Jaffe D.B."/>
            <person name="Alvarez P."/>
            <person name="Brockman W."/>
            <person name="Butler J."/>
            <person name="Chin C."/>
            <person name="Gnerre S."/>
            <person name="Grabherr M."/>
            <person name="Kleber M."/>
            <person name="Mauceli E."/>
            <person name="MacCallum I."/>
        </authorList>
    </citation>
    <scope>NUCLEOTIDE SEQUENCE [LARGE SCALE GENOMIC DNA]</scope>
    <source>
        <strain evidence="4">Tucson 15287-2541.00</strain>
    </source>
</reference>
<evidence type="ECO:0000256" key="1">
    <source>
        <dbReference type="SAM" id="SignalP"/>
    </source>
</evidence>
<sequence length="78" mass="8723">MKLLGLFLAMCLLLSVFVSGHPDEEKAAPKRTCPCPRNFDPVCASNLITYPNRCMYDCARRDLERSGRSLNLIRSGSC</sequence>
<dbReference type="SMART" id="SM00280">
    <property type="entry name" value="KAZAL"/>
    <property type="match status" value="1"/>
</dbReference>
<name>B4JR36_DROGR</name>
<organism evidence="4">
    <name type="scientific">Drosophila grimshawi</name>
    <name type="common">Hawaiian fruit fly</name>
    <name type="synonym">Idiomyia grimshawi</name>
    <dbReference type="NCBI Taxonomy" id="7222"/>
    <lineage>
        <taxon>Eukaryota</taxon>
        <taxon>Metazoa</taxon>
        <taxon>Ecdysozoa</taxon>
        <taxon>Arthropoda</taxon>
        <taxon>Hexapoda</taxon>
        <taxon>Insecta</taxon>
        <taxon>Pterygota</taxon>
        <taxon>Neoptera</taxon>
        <taxon>Endopterygota</taxon>
        <taxon>Diptera</taxon>
        <taxon>Brachycera</taxon>
        <taxon>Muscomorpha</taxon>
        <taxon>Ephydroidea</taxon>
        <taxon>Drosophilidae</taxon>
        <taxon>Drosophila</taxon>
        <taxon>Hawaiian Drosophila</taxon>
    </lineage>
</organism>
<dbReference type="KEGG" id="dgr:6566662"/>
<dbReference type="InParanoid" id="B4JR36"/>
<dbReference type="Pfam" id="PF00050">
    <property type="entry name" value="Kazal_1"/>
    <property type="match status" value="1"/>
</dbReference>
<dbReference type="InterPro" id="IPR036058">
    <property type="entry name" value="Kazal_dom_sf"/>
</dbReference>
<gene>
    <name evidence="3" type="primary">Dgri\GH13067</name>
    <name evidence="3" type="ORF">Dgri_GH13067</name>
</gene>
<protein>
    <submittedName>
        <fullName evidence="3">GH13067</fullName>
    </submittedName>
</protein>
<feature type="signal peptide" evidence="1">
    <location>
        <begin position="1"/>
        <end position="20"/>
    </location>
</feature>
<dbReference type="OMA" id="RCEYDCV"/>
<dbReference type="CDD" id="cd00104">
    <property type="entry name" value="KAZAL_FS"/>
    <property type="match status" value="1"/>
</dbReference>
<accession>B4JR36</accession>
<dbReference type="SUPFAM" id="SSF100895">
    <property type="entry name" value="Kazal-type serine protease inhibitors"/>
    <property type="match status" value="1"/>
</dbReference>
<dbReference type="AlphaFoldDB" id="B4JR36"/>
<dbReference type="HOGENOM" id="CLU_169765_5_1_1"/>
<evidence type="ECO:0000313" key="4">
    <source>
        <dbReference type="Proteomes" id="UP000001070"/>
    </source>
</evidence>
<dbReference type="PhylomeDB" id="B4JR36"/>
<dbReference type="eggNOG" id="ENOG502T1PM">
    <property type="taxonomic scope" value="Eukaryota"/>
</dbReference>
<dbReference type="Gene3D" id="3.30.60.30">
    <property type="match status" value="1"/>
</dbReference>
<dbReference type="PROSITE" id="PS51465">
    <property type="entry name" value="KAZAL_2"/>
    <property type="match status" value="1"/>
</dbReference>
<dbReference type="FunCoup" id="B4JR36">
    <property type="interactions" value="30"/>
</dbReference>
<proteinExistence type="predicted"/>
<dbReference type="PROSITE" id="PS00282">
    <property type="entry name" value="KAZAL_1"/>
    <property type="match status" value="1"/>
</dbReference>
<dbReference type="OrthoDB" id="88467at2759"/>
<dbReference type="EMBL" id="CH916372">
    <property type="protein sequence ID" value="EDV99366.1"/>
    <property type="molecule type" value="Genomic_DNA"/>
</dbReference>